<feature type="domain" description="Amidohydrolase-related" evidence="2">
    <location>
        <begin position="20"/>
        <end position="327"/>
    </location>
</feature>
<dbReference type="InterPro" id="IPR006680">
    <property type="entry name" value="Amidohydro-rel"/>
</dbReference>
<evidence type="ECO:0000259" key="2">
    <source>
        <dbReference type="Pfam" id="PF04909"/>
    </source>
</evidence>
<gene>
    <name evidence="3" type="ORF">FHW18_001884</name>
</gene>
<dbReference type="PANTHER" id="PTHR21240">
    <property type="entry name" value="2-AMINO-3-CARBOXYLMUCONATE-6-SEMIALDEHYDE DECARBOXYLASE"/>
    <property type="match status" value="1"/>
</dbReference>
<protein>
    <submittedName>
        <fullName evidence="3">Putative TIM-barrel fold metal-dependent hydrolase</fullName>
    </submittedName>
</protein>
<dbReference type="GO" id="GO:0016787">
    <property type="term" value="F:hydrolase activity"/>
    <property type="evidence" value="ECO:0007669"/>
    <property type="project" value="UniProtKB-KW"/>
</dbReference>
<dbReference type="SUPFAM" id="SSF51556">
    <property type="entry name" value="Metallo-dependent hydrolases"/>
    <property type="match status" value="1"/>
</dbReference>
<dbReference type="GO" id="GO:0016831">
    <property type="term" value="F:carboxy-lyase activity"/>
    <property type="evidence" value="ECO:0007669"/>
    <property type="project" value="InterPro"/>
</dbReference>
<dbReference type="PANTHER" id="PTHR21240:SF28">
    <property type="entry name" value="ISO-OROTATE DECARBOXYLASE (EUROFUNG)"/>
    <property type="match status" value="1"/>
</dbReference>
<dbReference type="EMBL" id="JACBYR010000001">
    <property type="protein sequence ID" value="NYE82613.1"/>
    <property type="molecule type" value="Genomic_DNA"/>
</dbReference>
<dbReference type="RefSeq" id="WP_179585649.1">
    <property type="nucleotide sequence ID" value="NZ_JACBYR010000001.1"/>
</dbReference>
<dbReference type="InterPro" id="IPR032465">
    <property type="entry name" value="ACMSD"/>
</dbReference>
<accession>A0A7Y9IUA2</accession>
<name>A0A7Y9IUA2_9BURK</name>
<evidence type="ECO:0000313" key="4">
    <source>
        <dbReference type="Proteomes" id="UP000542125"/>
    </source>
</evidence>
<reference evidence="3 4" key="1">
    <citation type="submission" date="2020-07" db="EMBL/GenBank/DDBJ databases">
        <title>Genomic Encyclopedia of Type Strains, Phase IV (KMG-V): Genome sequencing to study the core and pangenomes of soil and plant-associated prokaryotes.</title>
        <authorList>
            <person name="Whitman W."/>
        </authorList>
    </citation>
    <scope>NUCLEOTIDE SEQUENCE [LARGE SCALE GENOMIC DNA]</scope>
    <source>
        <strain evidence="3 4">SAS40</strain>
    </source>
</reference>
<dbReference type="GO" id="GO:0019748">
    <property type="term" value="P:secondary metabolic process"/>
    <property type="evidence" value="ECO:0007669"/>
    <property type="project" value="TreeGrafter"/>
</dbReference>
<evidence type="ECO:0000313" key="3">
    <source>
        <dbReference type="EMBL" id="NYE82613.1"/>
    </source>
</evidence>
<sequence length="331" mass="36432">MSDQARPVSAHDRQPDPQRIDVHFHTIPHFFRDAVIAAGRGPTISSGFPAWTPDASLQLMDRHGIAAAILSVSQPGVHFGDDAAAAALARRCNDYMAGLISDRPTRFGAFATVPLPDVDAACKEVAYALDTLKLDGVCLLASYGERFLGDPHFEPLMAELSRRRAVVFIHPNFHPSSRTIQLPYPAFMMEFLFDTTRAAANLVFSGTLDRYPDIRFILAHAGGALPYISWRMSVSPVIDPRLPRLSPDDIMERLGRFWYDTAISAGPSTFGSLDAVARPDRIVFGSDWPYAPESVTTLTVDALTQPDHFDAKRQQAIARDNALPLFPRFAG</sequence>
<dbReference type="InterPro" id="IPR032466">
    <property type="entry name" value="Metal_Hydrolase"/>
</dbReference>
<comment type="caution">
    <text evidence="3">The sequence shown here is derived from an EMBL/GenBank/DDBJ whole genome shotgun (WGS) entry which is preliminary data.</text>
</comment>
<dbReference type="Gene3D" id="3.20.20.140">
    <property type="entry name" value="Metal-dependent hydrolases"/>
    <property type="match status" value="1"/>
</dbReference>
<dbReference type="Proteomes" id="UP000542125">
    <property type="component" value="Unassembled WGS sequence"/>
</dbReference>
<dbReference type="AlphaFoldDB" id="A0A7Y9IUA2"/>
<dbReference type="Pfam" id="PF04909">
    <property type="entry name" value="Amidohydro_2"/>
    <property type="match status" value="1"/>
</dbReference>
<organism evidence="3 4">
    <name type="scientific">Pigmentiphaga litoralis</name>
    <dbReference type="NCBI Taxonomy" id="516702"/>
    <lineage>
        <taxon>Bacteria</taxon>
        <taxon>Pseudomonadati</taxon>
        <taxon>Pseudomonadota</taxon>
        <taxon>Betaproteobacteria</taxon>
        <taxon>Burkholderiales</taxon>
        <taxon>Alcaligenaceae</taxon>
        <taxon>Pigmentiphaga</taxon>
    </lineage>
</organism>
<dbReference type="GO" id="GO:0005737">
    <property type="term" value="C:cytoplasm"/>
    <property type="evidence" value="ECO:0007669"/>
    <property type="project" value="TreeGrafter"/>
</dbReference>
<evidence type="ECO:0000256" key="1">
    <source>
        <dbReference type="ARBA" id="ARBA00023239"/>
    </source>
</evidence>
<proteinExistence type="predicted"/>
<keyword evidence="3" id="KW-0378">Hydrolase</keyword>
<keyword evidence="4" id="KW-1185">Reference proteome</keyword>
<keyword evidence="1" id="KW-0456">Lyase</keyword>